<gene>
    <name evidence="2" type="ORF">LEA_10604</name>
</gene>
<name>K1SWA2_9ZZZZ</name>
<proteinExistence type="predicted"/>
<sequence length="48" mass="5316">MLPLQEHLPEGKLGNLIALPLQGRALRNGNSAFVDESWNAYPDQWAAL</sequence>
<dbReference type="EMBL" id="AJWY01007127">
    <property type="protein sequence ID" value="EKC64917.1"/>
    <property type="molecule type" value="Genomic_DNA"/>
</dbReference>
<dbReference type="AlphaFoldDB" id="K1SWA2"/>
<reference evidence="2" key="1">
    <citation type="journal article" date="2013" name="Environ. Microbiol.">
        <title>Microbiota from the distal guts of lean and obese adolescents exhibit partial functional redundancy besides clear differences in community structure.</title>
        <authorList>
            <person name="Ferrer M."/>
            <person name="Ruiz A."/>
            <person name="Lanza F."/>
            <person name="Haange S.B."/>
            <person name="Oberbach A."/>
            <person name="Till H."/>
            <person name="Bargiela R."/>
            <person name="Campoy C."/>
            <person name="Segura M.T."/>
            <person name="Richter M."/>
            <person name="von Bergen M."/>
            <person name="Seifert J."/>
            <person name="Suarez A."/>
        </authorList>
    </citation>
    <scope>NUCLEOTIDE SEQUENCE</scope>
</reference>
<feature type="non-terminal residue" evidence="2">
    <location>
        <position position="48"/>
    </location>
</feature>
<evidence type="ECO:0000259" key="1">
    <source>
        <dbReference type="Pfam" id="PF22548"/>
    </source>
</evidence>
<protein>
    <recommendedName>
        <fullName evidence="1">TOTE conflict system primase domain-containing protein</fullName>
    </recommendedName>
</protein>
<dbReference type="Pfam" id="PF22548">
    <property type="entry name" value="AEP-TOTE"/>
    <property type="match status" value="1"/>
</dbReference>
<organism evidence="2">
    <name type="scientific">human gut metagenome</name>
    <dbReference type="NCBI Taxonomy" id="408170"/>
    <lineage>
        <taxon>unclassified sequences</taxon>
        <taxon>metagenomes</taxon>
        <taxon>organismal metagenomes</taxon>
    </lineage>
</organism>
<feature type="domain" description="TOTE conflict system primase" evidence="1">
    <location>
        <begin position="1"/>
        <end position="48"/>
    </location>
</feature>
<comment type="caution">
    <text evidence="2">The sequence shown here is derived from an EMBL/GenBank/DDBJ whole genome shotgun (WGS) entry which is preliminary data.</text>
</comment>
<dbReference type="InterPro" id="IPR054347">
    <property type="entry name" value="TOTE_primase"/>
</dbReference>
<accession>K1SWA2</accession>
<evidence type="ECO:0000313" key="2">
    <source>
        <dbReference type="EMBL" id="EKC64917.1"/>
    </source>
</evidence>